<dbReference type="Proteomes" id="UP000588647">
    <property type="component" value="Unassembled WGS sequence"/>
</dbReference>
<evidence type="ECO:0000313" key="4">
    <source>
        <dbReference type="EMBL" id="MBB4001847.1"/>
    </source>
</evidence>
<evidence type="ECO:0000256" key="2">
    <source>
        <dbReference type="SAM" id="SignalP"/>
    </source>
</evidence>
<feature type="signal peptide" evidence="2">
    <location>
        <begin position="1"/>
        <end position="27"/>
    </location>
</feature>
<keyword evidence="2" id="KW-0732">Signal</keyword>
<sequence>MNFSQSTRRGLVVAAAFALMVPASAMAQEASASHIAAARDAIAAIDATAQFDNILPNAATQIKAELIPNSPDRQTEISDMVDERAIELAPRRAALESEVARVYANLFTEEELRAIADFYQSEAGKKLLAQGPAATRDMLQAAEVWSNGIERDLRQSALDGMNELYGSATPAEGAAPADPAAPATPQ</sequence>
<feature type="domain" description="DUF2059" evidence="3">
    <location>
        <begin position="94"/>
        <end position="149"/>
    </location>
</feature>
<organism evidence="4 5">
    <name type="scientific">Aurantimonas endophytica</name>
    <dbReference type="NCBI Taxonomy" id="1522175"/>
    <lineage>
        <taxon>Bacteria</taxon>
        <taxon>Pseudomonadati</taxon>
        <taxon>Pseudomonadota</taxon>
        <taxon>Alphaproteobacteria</taxon>
        <taxon>Hyphomicrobiales</taxon>
        <taxon>Aurantimonadaceae</taxon>
        <taxon>Aurantimonas</taxon>
    </lineage>
</organism>
<dbReference type="RefSeq" id="WP_183206325.1">
    <property type="nucleotide sequence ID" value="NZ_JAAAMM010000001.1"/>
</dbReference>
<comment type="caution">
    <text evidence="4">The sequence shown here is derived from an EMBL/GenBank/DDBJ whole genome shotgun (WGS) entry which is preliminary data.</text>
</comment>
<feature type="region of interest" description="Disordered" evidence="1">
    <location>
        <begin position="160"/>
        <end position="186"/>
    </location>
</feature>
<evidence type="ECO:0000259" key="3">
    <source>
        <dbReference type="Pfam" id="PF09832"/>
    </source>
</evidence>
<keyword evidence="5" id="KW-1185">Reference proteome</keyword>
<dbReference type="EMBL" id="JACIEM010000001">
    <property type="protein sequence ID" value="MBB4001847.1"/>
    <property type="molecule type" value="Genomic_DNA"/>
</dbReference>
<feature type="chain" id="PRO_5030896916" description="DUF2059 domain-containing protein" evidence="2">
    <location>
        <begin position="28"/>
        <end position="186"/>
    </location>
</feature>
<gene>
    <name evidence="4" type="ORF">GGR03_000894</name>
</gene>
<protein>
    <recommendedName>
        <fullName evidence="3">DUF2059 domain-containing protein</fullName>
    </recommendedName>
</protein>
<evidence type="ECO:0000256" key="1">
    <source>
        <dbReference type="SAM" id="MobiDB-lite"/>
    </source>
</evidence>
<accession>A0A7W6MNH1</accession>
<feature type="compositionally biased region" description="Low complexity" evidence="1">
    <location>
        <begin position="168"/>
        <end position="186"/>
    </location>
</feature>
<proteinExistence type="predicted"/>
<dbReference type="AlphaFoldDB" id="A0A7W6MNH1"/>
<reference evidence="4 5" key="1">
    <citation type="submission" date="2020-08" db="EMBL/GenBank/DDBJ databases">
        <title>Genomic Encyclopedia of Type Strains, Phase IV (KMG-IV): sequencing the most valuable type-strain genomes for metagenomic binning, comparative biology and taxonomic classification.</title>
        <authorList>
            <person name="Goeker M."/>
        </authorList>
    </citation>
    <scope>NUCLEOTIDE SEQUENCE [LARGE SCALE GENOMIC DNA]</scope>
    <source>
        <strain evidence="4 5">DSM 103570</strain>
    </source>
</reference>
<dbReference type="Pfam" id="PF09832">
    <property type="entry name" value="DUF2059"/>
    <property type="match status" value="1"/>
</dbReference>
<name>A0A7W6MNH1_9HYPH</name>
<evidence type="ECO:0000313" key="5">
    <source>
        <dbReference type="Proteomes" id="UP000588647"/>
    </source>
</evidence>
<dbReference type="InterPro" id="IPR018637">
    <property type="entry name" value="DUF2059"/>
</dbReference>